<accession>A0ABS2DEI7</accession>
<evidence type="ECO:0000313" key="1">
    <source>
        <dbReference type="EMBL" id="MBM6616869.1"/>
    </source>
</evidence>
<sequence length="241" mass="28277">MTKMFTKFEPAIRLLPLKPKYEKQNLITSNFLIKEENDLKMYFSPHNEYINVHAKVVIIGITPGWFQMEKAIRLCRMYLENDMPTYEILRLVKRECRFAGAMRRNLIQMLEELGLHQYLNIEHAENLFQLTDEALHTVSLLKYPIFHNGRNYTGHQPPILHFMEEIDKTIQTDILSLSNPLIIPLGKAVETVLNVYIKDGILSEEQCLVGFPHPSGANGHRHKQFENEKEQLKVQIQRFFN</sequence>
<organism evidence="1 2">
    <name type="scientific">Bacillus suaedaesalsae</name>
    <dbReference type="NCBI Taxonomy" id="2810349"/>
    <lineage>
        <taxon>Bacteria</taxon>
        <taxon>Bacillati</taxon>
        <taxon>Bacillota</taxon>
        <taxon>Bacilli</taxon>
        <taxon>Bacillales</taxon>
        <taxon>Bacillaceae</taxon>
        <taxon>Bacillus</taxon>
    </lineage>
</organism>
<comment type="caution">
    <text evidence="1">The sequence shown here is derived from an EMBL/GenBank/DDBJ whole genome shotgun (WGS) entry which is preliminary data.</text>
</comment>
<keyword evidence="2" id="KW-1185">Reference proteome</keyword>
<evidence type="ECO:0008006" key="3">
    <source>
        <dbReference type="Google" id="ProtNLM"/>
    </source>
</evidence>
<dbReference type="SUPFAM" id="SSF52141">
    <property type="entry name" value="Uracil-DNA glycosylase-like"/>
    <property type="match status" value="1"/>
</dbReference>
<reference evidence="1 2" key="1">
    <citation type="submission" date="2021-02" db="EMBL/GenBank/DDBJ databases">
        <title>Bacillus sp. RD4P76, an endophyte from a halophyte.</title>
        <authorList>
            <person name="Sun J.-Q."/>
        </authorList>
    </citation>
    <scope>NUCLEOTIDE SEQUENCE [LARGE SCALE GENOMIC DNA]</scope>
    <source>
        <strain evidence="1 2">RD4P76</strain>
    </source>
</reference>
<dbReference type="RefSeq" id="WP_204202241.1">
    <property type="nucleotide sequence ID" value="NZ_JAFELM010000016.1"/>
</dbReference>
<gene>
    <name evidence="1" type="ORF">JR050_04120</name>
</gene>
<evidence type="ECO:0000313" key="2">
    <source>
        <dbReference type="Proteomes" id="UP001518925"/>
    </source>
</evidence>
<protein>
    <recommendedName>
        <fullName evidence="3">Uracil-DNA glycosylase-like domain-containing protein</fullName>
    </recommendedName>
</protein>
<dbReference type="Proteomes" id="UP001518925">
    <property type="component" value="Unassembled WGS sequence"/>
</dbReference>
<name>A0ABS2DEI7_9BACI</name>
<dbReference type="EMBL" id="JAFELM010000016">
    <property type="protein sequence ID" value="MBM6616869.1"/>
    <property type="molecule type" value="Genomic_DNA"/>
</dbReference>
<dbReference type="InterPro" id="IPR036895">
    <property type="entry name" value="Uracil-DNA_glycosylase-like_sf"/>
</dbReference>
<proteinExistence type="predicted"/>